<dbReference type="SMART" id="SM01080">
    <property type="entry name" value="CHASE2"/>
    <property type="match status" value="1"/>
</dbReference>
<keyword evidence="3" id="KW-0456">Lyase</keyword>
<dbReference type="SUPFAM" id="SSF55073">
    <property type="entry name" value="Nucleotide cyclase"/>
    <property type="match status" value="1"/>
</dbReference>
<keyword evidence="1" id="KW-0812">Transmembrane</keyword>
<evidence type="ECO:0000313" key="3">
    <source>
        <dbReference type="EMBL" id="WIY24250.1"/>
    </source>
</evidence>
<dbReference type="InterPro" id="IPR007890">
    <property type="entry name" value="CHASE2"/>
</dbReference>
<dbReference type="InterPro" id="IPR029787">
    <property type="entry name" value="Nucleotide_cyclase"/>
</dbReference>
<dbReference type="Proteomes" id="UP001238334">
    <property type="component" value="Chromosome"/>
</dbReference>
<dbReference type="CDD" id="cd07302">
    <property type="entry name" value="CHD"/>
    <property type="match status" value="1"/>
</dbReference>
<keyword evidence="1" id="KW-1133">Transmembrane helix</keyword>
<dbReference type="EC" id="4.6.1.-" evidence="3"/>
<dbReference type="GO" id="GO:0009190">
    <property type="term" value="P:cyclic nucleotide biosynthetic process"/>
    <property type="evidence" value="ECO:0007669"/>
    <property type="project" value="InterPro"/>
</dbReference>
<accession>A0A9Y2KXQ9</accession>
<dbReference type="PROSITE" id="PS50125">
    <property type="entry name" value="GUANYLATE_CYCLASE_2"/>
    <property type="match status" value="1"/>
</dbReference>
<dbReference type="PANTHER" id="PTHR43081:SF1">
    <property type="entry name" value="ADENYLATE CYCLASE, TERMINAL-DIFFERENTIATION SPECIFIC"/>
    <property type="match status" value="1"/>
</dbReference>
<dbReference type="InterPro" id="IPR050697">
    <property type="entry name" value="Adenylyl/Guanylyl_Cyclase_3/4"/>
</dbReference>
<dbReference type="KEGG" id="ppso:QPJ95_16835"/>
<evidence type="ECO:0000256" key="1">
    <source>
        <dbReference type="SAM" id="Phobius"/>
    </source>
</evidence>
<reference evidence="3 4" key="1">
    <citation type="submission" date="2023-06" db="EMBL/GenBank/DDBJ databases">
        <title>Parasedimentitalea psychrophila sp. nov., a psychrophilic bacterium isolated from deep-sea sediment.</title>
        <authorList>
            <person name="Li A."/>
        </authorList>
    </citation>
    <scope>NUCLEOTIDE SEQUENCE [LARGE SCALE GENOMIC DNA]</scope>
    <source>
        <strain evidence="3 4">QS115</strain>
    </source>
</reference>
<dbReference type="SMART" id="SM00044">
    <property type="entry name" value="CYCc"/>
    <property type="match status" value="1"/>
</dbReference>
<feature type="transmembrane region" description="Helical" evidence="1">
    <location>
        <begin position="390"/>
        <end position="409"/>
    </location>
</feature>
<dbReference type="Pfam" id="PF05226">
    <property type="entry name" value="CHASE2"/>
    <property type="match status" value="1"/>
</dbReference>
<evidence type="ECO:0000313" key="4">
    <source>
        <dbReference type="Proteomes" id="UP001238334"/>
    </source>
</evidence>
<dbReference type="InterPro" id="IPR001054">
    <property type="entry name" value="A/G_cyclase"/>
</dbReference>
<sequence length="716" mass="78035">MRILDPYPVVATRLIYFDYLQRLSPRLFEPDLPVRVVDIDETSLSILGQWPWPRTLVADMVDQLNAYGAASVGFDVLFAEPDRYSPARFAQDPNYAELFARTDQLSLLDNDVRLANANASLPVILGVALKPTADESNIQSKAGVIQIGDNPSNGLNWVAAWTSLAPPLAETASGIGSINVAPGDTFGIVRTVPLLWQSPNGLMPSFSLEALRVTMQEPNIILEGAHEEEGIVRFIELGGLVIPTTEQGELWVRFRHDNPDLYISAVDVMTKSNDEWMRNEIEGKIVLVGTSAAGLLDIRQTPLGEAVPGVSIHAQVIEQLLLGQSLHRSDTVAGLEILSYVALGLVVTTVMSLGGAVMSFVAGGVAAALVLLASWLGFQHGSILFDATFPLAGGMVNFAVLSGYLHGVAERDKRAIRRSLSHYVAPGVLEELDRTGQELRLGGETQNITVLFSDIRNFTPLSERISPIDLVDLLNKLFTCLAREIQAEKGTVDKFIGDAVMAFWNAPLKIENHQLHAVRAALRLRSSLEDFNQASVRQGLPPIELAIGCASGQACVGNIGSESRFNYTAIGDVVNVASRIENICRHVEFDIVVSKTVMEAIGGEIGMLEAGIVKLKGKTEREPIYIVVGGNEIAKSKEFTKLRSLHQHLIKDLCDNKANSSLETQVQSFMAIAGQVNPRLPNFYTKIIARREDFLQPAYNGLRAVTVKDPIPNNSH</sequence>
<dbReference type="Pfam" id="PF00211">
    <property type="entry name" value="Guanylate_cyc"/>
    <property type="match status" value="1"/>
</dbReference>
<protein>
    <submittedName>
        <fullName evidence="3">Adenylate/guanylate cyclase domain-containing protein</fullName>
        <ecNumber evidence="3">4.6.1.-</ecNumber>
    </submittedName>
</protein>
<feature type="domain" description="Guanylate cyclase" evidence="2">
    <location>
        <begin position="449"/>
        <end position="581"/>
    </location>
</feature>
<dbReference type="Gene3D" id="3.30.70.1230">
    <property type="entry name" value="Nucleotide cyclase"/>
    <property type="match status" value="1"/>
</dbReference>
<name>A0A9Y2KXQ9_9RHOB</name>
<evidence type="ECO:0000259" key="2">
    <source>
        <dbReference type="PROSITE" id="PS50125"/>
    </source>
</evidence>
<dbReference type="EMBL" id="CP127247">
    <property type="protein sequence ID" value="WIY24250.1"/>
    <property type="molecule type" value="Genomic_DNA"/>
</dbReference>
<gene>
    <name evidence="3" type="ORF">QPJ95_16835</name>
</gene>
<proteinExistence type="predicted"/>
<dbReference type="AlphaFoldDB" id="A0A9Y2KXQ9"/>
<keyword evidence="4" id="KW-1185">Reference proteome</keyword>
<feature type="transmembrane region" description="Helical" evidence="1">
    <location>
        <begin position="332"/>
        <end position="353"/>
    </location>
</feature>
<dbReference type="RefSeq" id="WP_270919583.1">
    <property type="nucleotide sequence ID" value="NZ_CP127247.1"/>
</dbReference>
<feature type="transmembrane region" description="Helical" evidence="1">
    <location>
        <begin position="360"/>
        <end position="378"/>
    </location>
</feature>
<dbReference type="GO" id="GO:0035556">
    <property type="term" value="P:intracellular signal transduction"/>
    <property type="evidence" value="ECO:0007669"/>
    <property type="project" value="InterPro"/>
</dbReference>
<dbReference type="GO" id="GO:0004016">
    <property type="term" value="F:adenylate cyclase activity"/>
    <property type="evidence" value="ECO:0007669"/>
    <property type="project" value="UniProtKB-ARBA"/>
</dbReference>
<keyword evidence="1" id="KW-0472">Membrane</keyword>
<dbReference type="PANTHER" id="PTHR43081">
    <property type="entry name" value="ADENYLATE CYCLASE, TERMINAL-DIFFERENTIATION SPECIFIC-RELATED"/>
    <property type="match status" value="1"/>
</dbReference>
<organism evidence="3 4">
    <name type="scientific">Parasedimentitalea psychrophila</name>
    <dbReference type="NCBI Taxonomy" id="2997337"/>
    <lineage>
        <taxon>Bacteria</taxon>
        <taxon>Pseudomonadati</taxon>
        <taxon>Pseudomonadota</taxon>
        <taxon>Alphaproteobacteria</taxon>
        <taxon>Rhodobacterales</taxon>
        <taxon>Paracoccaceae</taxon>
        <taxon>Parasedimentitalea</taxon>
    </lineage>
</organism>